<feature type="transmembrane region" description="Helical" evidence="1">
    <location>
        <begin position="91"/>
        <end position="118"/>
    </location>
</feature>
<dbReference type="RefSeq" id="WP_033414027.1">
    <property type="nucleotide sequence ID" value="NZ_CP140158.1"/>
</dbReference>
<gene>
    <name evidence="2" type="ORF">SR900_08070</name>
</gene>
<keyword evidence="1" id="KW-0812">Transmembrane</keyword>
<organism evidence="2 3">
    <name type="scientific">Kangiella aquimarina</name>
    <dbReference type="NCBI Taxonomy" id="261965"/>
    <lineage>
        <taxon>Bacteria</taxon>
        <taxon>Pseudomonadati</taxon>
        <taxon>Pseudomonadota</taxon>
        <taxon>Gammaproteobacteria</taxon>
        <taxon>Kangiellales</taxon>
        <taxon>Kangiellaceae</taxon>
        <taxon>Kangiella</taxon>
    </lineage>
</organism>
<feature type="transmembrane region" description="Helical" evidence="1">
    <location>
        <begin position="164"/>
        <end position="195"/>
    </location>
</feature>
<sequence length="1093" mass="127359">MFAIFEKLLNSLKYKVDKDINDTLYKNKTFLSSKWSAIEYNILKWSQRYTYYIFLTVILAVLFVINLLLWQQELSLLFAPYFPYWNMLIDWQGAFLSAQLTIVGVVYPLVIGLIGLLFQNKTAKKTLFPLYQMYSGFMYAGLSGLFLAIFVVIGYFISGSMEESTYLAICITTALWLIFNTLLTIWFFTATFLMLDEVRRDRLLIRFTIHELCENDIRKRISDLLLQNSLQHNLLANPDPSVLKVSSYKLSDNKYKNIDKNIKTKKEVIVSNVYFAIINTLIRFQVYQLKFLRFLKRNSTYQSLVSLKVFRWLNIDIKTKPEIIVQAIRTRERLVVVRYKDFNIGWLSKLFFKISFKIGKAQESSDKSLSSMLTGFTGTVNDAIREKDIPEFKYALDNIVKWHTEIASALSFINDNGEEDNWLLLPTANFFSRTYYDQFLSEYYRISKAAVELIPENIEFFDEAIYLHKRLFARRDDLVSSEGLSLIQGSYHTWYLLIEWRSYSSTSPDIRIANKYEDVLYDFVGSWETWLDYIKQKYSPSTNLSSLLPLLLTHLEHTAQTSITALRFNNIEAAGWGVDMLNNWIEKLLAGEDDNGLAEFTWKSELITHNIMLYEPNSRSWLEVLNGTEYNFKAAYIISLNNAAFDLRVLTACYILLKPNIRDNKTLIDYVRALLNGVPIHPTGAFLGRRKSITNAGELLGTYIRHRDYPNDGSQSYSTWLAKVLDSFNRVNEKRRVSGRIYSGWGRNDPKSMNPAYVEIAVSLSKSEWKLSSRWLDLIFSDMFRHMDRESIIRDLNDWLTTSDNIEDPSLVSKNEYDNNLPFFKKSIEWIIENINKRQDEIISNSDIDEERLTDFGVSCSTFIYKLDNFNIFPLSLFRKVSQEGEQKSENLKTLNISNYKKVYISKGVEANRAINEDEWLKEASQKTVKENILKALFGYEVTDSKIYSDVESFVIELHEMIRGLDNPVLFTADDNLFRILFEARYNQELAEQLGVTFYDGYGGSYICHLGRVIVYKINLPRIDYSLLTSEDVFETIEFSEISPKQIFKLEYIEGENDNKNIGTLSLQYWMDVELKVGYPCIKIQINIQPNDD</sequence>
<proteinExistence type="predicted"/>
<protein>
    <submittedName>
        <fullName evidence="2">Uncharacterized protein</fullName>
    </submittedName>
</protein>
<dbReference type="EMBL" id="CP140158">
    <property type="protein sequence ID" value="WQG84419.1"/>
    <property type="molecule type" value="Genomic_DNA"/>
</dbReference>
<feature type="transmembrane region" description="Helical" evidence="1">
    <location>
        <begin position="49"/>
        <end position="71"/>
    </location>
</feature>
<accession>A0ABZ0X1Z7</accession>
<keyword evidence="1" id="KW-0472">Membrane</keyword>
<reference evidence="2 3" key="1">
    <citation type="submission" date="2023-11" db="EMBL/GenBank/DDBJ databases">
        <title>MicrobeMod: A computational toolkit for identifying prokaryotic methylation and restriction-modification with nanopore sequencing.</title>
        <authorList>
            <person name="Crits-Christoph A."/>
            <person name="Kang S.C."/>
            <person name="Lee H."/>
            <person name="Ostrov N."/>
        </authorList>
    </citation>
    <scope>NUCLEOTIDE SEQUENCE [LARGE SCALE GENOMIC DNA]</scope>
    <source>
        <strain evidence="2 3">DSMZ 16071</strain>
    </source>
</reference>
<evidence type="ECO:0000313" key="2">
    <source>
        <dbReference type="EMBL" id="WQG84419.1"/>
    </source>
</evidence>
<name>A0ABZ0X1Z7_9GAMM</name>
<feature type="transmembrane region" description="Helical" evidence="1">
    <location>
        <begin position="139"/>
        <end position="158"/>
    </location>
</feature>
<feature type="transmembrane region" description="Helical" evidence="1">
    <location>
        <begin position="268"/>
        <end position="287"/>
    </location>
</feature>
<evidence type="ECO:0000256" key="1">
    <source>
        <dbReference type="SAM" id="Phobius"/>
    </source>
</evidence>
<keyword evidence="1" id="KW-1133">Transmembrane helix</keyword>
<evidence type="ECO:0000313" key="3">
    <source>
        <dbReference type="Proteomes" id="UP001324185"/>
    </source>
</evidence>
<dbReference type="Proteomes" id="UP001324185">
    <property type="component" value="Chromosome"/>
</dbReference>
<keyword evidence="3" id="KW-1185">Reference proteome</keyword>